<dbReference type="EMBL" id="JACEIK010005276">
    <property type="protein sequence ID" value="MCE0481142.1"/>
    <property type="molecule type" value="Genomic_DNA"/>
</dbReference>
<protein>
    <submittedName>
        <fullName evidence="2">Uncharacterized protein</fullName>
    </submittedName>
</protein>
<name>A0ABS8VLR1_DATST</name>
<keyword evidence="3" id="KW-1185">Reference proteome</keyword>
<evidence type="ECO:0000256" key="1">
    <source>
        <dbReference type="SAM" id="MobiDB-lite"/>
    </source>
</evidence>
<feature type="region of interest" description="Disordered" evidence="1">
    <location>
        <begin position="62"/>
        <end position="84"/>
    </location>
</feature>
<proteinExistence type="predicted"/>
<sequence>MSLIGRDPCSRLHALVNAVIDPVSEMESQSLEEVERRKTGPSLIMERARKSTPEIITLDNAEQAHSQTRSPEVPVRLNSSSTTGMRQIPDEVSFTLRLVGVVNYLNFMISSKDYRRMDRVTIECLMMIVLMPPPRKQTELKERICLASAGSRHHVKNSSSFVIPTSPQKEIFYLKNKIHTLTKRVRLRKKHRDLEKARDVWIVRIQILKDASASCLEFDKEISSLGLG</sequence>
<evidence type="ECO:0000313" key="2">
    <source>
        <dbReference type="EMBL" id="MCE0481142.1"/>
    </source>
</evidence>
<comment type="caution">
    <text evidence="2">The sequence shown here is derived from an EMBL/GenBank/DDBJ whole genome shotgun (WGS) entry which is preliminary data.</text>
</comment>
<accession>A0ABS8VLR1</accession>
<evidence type="ECO:0000313" key="3">
    <source>
        <dbReference type="Proteomes" id="UP000823775"/>
    </source>
</evidence>
<dbReference type="Proteomes" id="UP000823775">
    <property type="component" value="Unassembled WGS sequence"/>
</dbReference>
<organism evidence="2 3">
    <name type="scientific">Datura stramonium</name>
    <name type="common">Jimsonweed</name>
    <name type="synonym">Common thornapple</name>
    <dbReference type="NCBI Taxonomy" id="4076"/>
    <lineage>
        <taxon>Eukaryota</taxon>
        <taxon>Viridiplantae</taxon>
        <taxon>Streptophyta</taxon>
        <taxon>Embryophyta</taxon>
        <taxon>Tracheophyta</taxon>
        <taxon>Spermatophyta</taxon>
        <taxon>Magnoliopsida</taxon>
        <taxon>eudicotyledons</taxon>
        <taxon>Gunneridae</taxon>
        <taxon>Pentapetalae</taxon>
        <taxon>asterids</taxon>
        <taxon>lamiids</taxon>
        <taxon>Solanales</taxon>
        <taxon>Solanaceae</taxon>
        <taxon>Solanoideae</taxon>
        <taxon>Datureae</taxon>
        <taxon>Datura</taxon>
    </lineage>
</organism>
<reference evidence="2 3" key="1">
    <citation type="journal article" date="2021" name="BMC Genomics">
        <title>Datura genome reveals duplications of psychoactive alkaloid biosynthetic genes and high mutation rate following tissue culture.</title>
        <authorList>
            <person name="Rajewski A."/>
            <person name="Carter-House D."/>
            <person name="Stajich J."/>
            <person name="Litt A."/>
        </authorList>
    </citation>
    <scope>NUCLEOTIDE SEQUENCE [LARGE SCALE GENOMIC DNA]</scope>
    <source>
        <strain evidence="2">AR-01</strain>
    </source>
</reference>
<gene>
    <name evidence="2" type="ORF">HAX54_038607</name>
</gene>